<dbReference type="InterPro" id="IPR001173">
    <property type="entry name" value="Glyco_trans_2-like"/>
</dbReference>
<dbReference type="CDD" id="cd06433">
    <property type="entry name" value="GT_2_WfgS_like"/>
    <property type="match status" value="1"/>
</dbReference>
<keyword evidence="3" id="KW-1185">Reference proteome</keyword>
<dbReference type="GO" id="GO:0016758">
    <property type="term" value="F:hexosyltransferase activity"/>
    <property type="evidence" value="ECO:0007669"/>
    <property type="project" value="UniProtKB-ARBA"/>
</dbReference>
<dbReference type="Proteomes" id="UP000274046">
    <property type="component" value="Unassembled WGS sequence"/>
</dbReference>
<name>A0A3N0BQ84_9SPHI</name>
<dbReference type="PANTHER" id="PTHR22916:SF67">
    <property type="entry name" value="COLANIC ACID BIOSYNTHESIS GLYCOSYL TRANSFERASE WCAE-RELATED"/>
    <property type="match status" value="1"/>
</dbReference>
<dbReference type="AlphaFoldDB" id="A0A3N0BQ84"/>
<feature type="domain" description="Glycosyltransferase 2-like" evidence="1">
    <location>
        <begin position="6"/>
        <end position="106"/>
    </location>
</feature>
<organism evidence="2 3">
    <name type="scientific">Pedobacter jejuensis</name>
    <dbReference type="NCBI Taxonomy" id="1268550"/>
    <lineage>
        <taxon>Bacteria</taxon>
        <taxon>Pseudomonadati</taxon>
        <taxon>Bacteroidota</taxon>
        <taxon>Sphingobacteriia</taxon>
        <taxon>Sphingobacteriales</taxon>
        <taxon>Sphingobacteriaceae</taxon>
        <taxon>Pedobacter</taxon>
    </lineage>
</organism>
<dbReference type="EMBL" id="RBEE01000042">
    <property type="protein sequence ID" value="RNL51126.1"/>
    <property type="molecule type" value="Genomic_DNA"/>
</dbReference>
<evidence type="ECO:0000313" key="2">
    <source>
        <dbReference type="EMBL" id="RNL51126.1"/>
    </source>
</evidence>
<dbReference type="Pfam" id="PF00535">
    <property type="entry name" value="Glycos_transf_2"/>
    <property type="match status" value="1"/>
</dbReference>
<evidence type="ECO:0000259" key="1">
    <source>
        <dbReference type="Pfam" id="PF00535"/>
    </source>
</evidence>
<comment type="caution">
    <text evidence="2">The sequence shown here is derived from an EMBL/GenBank/DDBJ whole genome shotgun (WGS) entry which is preliminary data.</text>
</comment>
<proteinExistence type="predicted"/>
<dbReference type="RefSeq" id="WP_123206748.1">
    <property type="nucleotide sequence ID" value="NZ_RBEE01000042.1"/>
</dbReference>
<dbReference type="PANTHER" id="PTHR22916">
    <property type="entry name" value="GLYCOSYLTRANSFERASE"/>
    <property type="match status" value="1"/>
</dbReference>
<dbReference type="Gene3D" id="3.90.550.10">
    <property type="entry name" value="Spore Coat Polysaccharide Biosynthesis Protein SpsA, Chain A"/>
    <property type="match status" value="1"/>
</dbReference>
<accession>A0A3N0BQ84</accession>
<dbReference type="OrthoDB" id="9788101at2"/>
<protein>
    <submittedName>
        <fullName evidence="2">Glycosyltransferase</fullName>
    </submittedName>
</protein>
<gene>
    <name evidence="2" type="ORF">D7004_15505</name>
</gene>
<dbReference type="SUPFAM" id="SSF53448">
    <property type="entry name" value="Nucleotide-diphospho-sugar transferases"/>
    <property type="match status" value="1"/>
</dbReference>
<sequence>MEIRISIITINLNNKIGLEKTIQSVINQSYSHIEYIIIDGNSTDGSQELLSNPKIFKAISEDDSGIYNAMNKGIQLASGEYCLFLNSGDFLVDMNVIEKVSRIITERNSQDDIIYGDLKISTFDRIYPDNISLNYLLDDSLPHPSSFIRRTLFNINSLNVYRENYKIVSDWIFFFDAFIRQYKFRHLNLFISVYEGSGISDTNKNLESIERDKAMKDLYSNFSSDFEDLLLLKKYRRLPLYRNLRRLKLILNKFNF</sequence>
<reference evidence="2 3" key="1">
    <citation type="submission" date="2018-10" db="EMBL/GenBank/DDBJ databases">
        <title>Genome sequencing of Pedobacter jejuensis TNB23.</title>
        <authorList>
            <person name="Cho Y.-J."/>
            <person name="Cho A."/>
            <person name="Kim O.-S."/>
        </authorList>
    </citation>
    <scope>NUCLEOTIDE SEQUENCE [LARGE SCALE GENOMIC DNA]</scope>
    <source>
        <strain evidence="2 3">TNB23</strain>
    </source>
</reference>
<keyword evidence="2" id="KW-0808">Transferase</keyword>
<evidence type="ECO:0000313" key="3">
    <source>
        <dbReference type="Proteomes" id="UP000274046"/>
    </source>
</evidence>
<dbReference type="InterPro" id="IPR029044">
    <property type="entry name" value="Nucleotide-diphossugar_trans"/>
</dbReference>